<keyword evidence="1" id="KW-1133">Transmembrane helix</keyword>
<comment type="caution">
    <text evidence="3">The sequence shown here is derived from an EMBL/GenBank/DDBJ whole genome shotgun (WGS) entry which is preliminary data.</text>
</comment>
<dbReference type="PANTHER" id="PTHR44086:SF13">
    <property type="entry name" value="THIOSULFATE SULFURTRANSFERASE PSPE"/>
    <property type="match status" value="1"/>
</dbReference>
<accession>A0A951PTJ7</accession>
<dbReference type="InterPro" id="IPR036873">
    <property type="entry name" value="Rhodanese-like_dom_sf"/>
</dbReference>
<keyword evidence="1" id="KW-0472">Membrane</keyword>
<dbReference type="Pfam" id="PF00581">
    <property type="entry name" value="Rhodanese"/>
    <property type="match status" value="2"/>
</dbReference>
<reference evidence="3" key="1">
    <citation type="submission" date="2021-05" db="EMBL/GenBank/DDBJ databases">
        <authorList>
            <person name="Pietrasiak N."/>
            <person name="Ward R."/>
            <person name="Stajich J.E."/>
            <person name="Kurbessoian T."/>
        </authorList>
    </citation>
    <scope>NUCLEOTIDE SEQUENCE</scope>
    <source>
        <strain evidence="3">CPER-KK1</strain>
    </source>
</reference>
<dbReference type="InterPro" id="IPR001763">
    <property type="entry name" value="Rhodanese-like_dom"/>
</dbReference>
<dbReference type="SMART" id="SM00450">
    <property type="entry name" value="RHOD"/>
    <property type="match status" value="2"/>
</dbReference>
<name>A0A951PTJ7_9CYAN</name>
<protein>
    <submittedName>
        <fullName evidence="3">Sulfurtransferase</fullName>
    </submittedName>
</protein>
<reference evidence="3" key="2">
    <citation type="journal article" date="2022" name="Microbiol. Resour. Announc.">
        <title>Metagenome Sequencing to Explore Phylogenomics of Terrestrial Cyanobacteria.</title>
        <authorList>
            <person name="Ward R.D."/>
            <person name="Stajich J.E."/>
            <person name="Johansen J.R."/>
            <person name="Huntemann M."/>
            <person name="Clum A."/>
            <person name="Foster B."/>
            <person name="Foster B."/>
            <person name="Roux S."/>
            <person name="Palaniappan K."/>
            <person name="Varghese N."/>
            <person name="Mukherjee S."/>
            <person name="Reddy T.B.K."/>
            <person name="Daum C."/>
            <person name="Copeland A."/>
            <person name="Chen I.A."/>
            <person name="Ivanova N.N."/>
            <person name="Kyrpides N.C."/>
            <person name="Shapiro N."/>
            <person name="Eloe-Fadrosh E.A."/>
            <person name="Pietrasiak N."/>
        </authorList>
    </citation>
    <scope>NUCLEOTIDE SEQUENCE</scope>
    <source>
        <strain evidence="3">CPER-KK1</strain>
    </source>
</reference>
<organism evidence="3 4">
    <name type="scientific">Symplocastrum torsivum CPER-KK1</name>
    <dbReference type="NCBI Taxonomy" id="450513"/>
    <lineage>
        <taxon>Bacteria</taxon>
        <taxon>Bacillati</taxon>
        <taxon>Cyanobacteriota</taxon>
        <taxon>Cyanophyceae</taxon>
        <taxon>Oscillatoriophycideae</taxon>
        <taxon>Oscillatoriales</taxon>
        <taxon>Microcoleaceae</taxon>
        <taxon>Symplocastrum</taxon>
    </lineage>
</organism>
<feature type="transmembrane region" description="Helical" evidence="1">
    <location>
        <begin position="176"/>
        <end position="195"/>
    </location>
</feature>
<dbReference type="EMBL" id="JAHHIF010000063">
    <property type="protein sequence ID" value="MBW4548498.1"/>
    <property type="molecule type" value="Genomic_DNA"/>
</dbReference>
<evidence type="ECO:0000313" key="3">
    <source>
        <dbReference type="EMBL" id="MBW4548498.1"/>
    </source>
</evidence>
<feature type="domain" description="Rhodanese" evidence="2">
    <location>
        <begin position="51"/>
        <end position="152"/>
    </location>
</feature>
<dbReference type="AlphaFoldDB" id="A0A951PTJ7"/>
<dbReference type="SUPFAM" id="SSF52821">
    <property type="entry name" value="Rhodanese/Cell cycle control phosphatase"/>
    <property type="match status" value="2"/>
</dbReference>
<dbReference type="Gene3D" id="3.40.250.10">
    <property type="entry name" value="Rhodanese-like domain"/>
    <property type="match status" value="2"/>
</dbReference>
<feature type="domain" description="Rhodanese" evidence="2">
    <location>
        <begin position="245"/>
        <end position="337"/>
    </location>
</feature>
<dbReference type="InterPro" id="IPR001307">
    <property type="entry name" value="Thiosulphate_STrfase_CS"/>
</dbReference>
<dbReference type="Proteomes" id="UP000753908">
    <property type="component" value="Unassembled WGS sequence"/>
</dbReference>
<dbReference type="CDD" id="cd00158">
    <property type="entry name" value="RHOD"/>
    <property type="match status" value="1"/>
</dbReference>
<dbReference type="GO" id="GO:0004792">
    <property type="term" value="F:thiosulfate-cyanide sulfurtransferase activity"/>
    <property type="evidence" value="ECO:0007669"/>
    <property type="project" value="InterPro"/>
</dbReference>
<dbReference type="PROSITE" id="PS50206">
    <property type="entry name" value="RHODANESE_3"/>
    <property type="match status" value="2"/>
</dbReference>
<evidence type="ECO:0000256" key="1">
    <source>
        <dbReference type="SAM" id="Phobius"/>
    </source>
</evidence>
<keyword evidence="1" id="KW-0812">Transmembrane</keyword>
<dbReference type="PANTHER" id="PTHR44086">
    <property type="entry name" value="THIOSULFATE SULFURTRANSFERASE RDL2, MITOCHONDRIAL-RELATED"/>
    <property type="match status" value="1"/>
</dbReference>
<evidence type="ECO:0000313" key="4">
    <source>
        <dbReference type="Proteomes" id="UP000753908"/>
    </source>
</evidence>
<gene>
    <name evidence="3" type="ORF">KME25_29285</name>
</gene>
<dbReference type="PROSITE" id="PS00380">
    <property type="entry name" value="RHODANESE_1"/>
    <property type="match status" value="1"/>
</dbReference>
<proteinExistence type="predicted"/>
<sequence>MMNSEAQLFKSIAIGSIISKISELPVVGNRLLQSQVPKISVIELKQLLDTQSSNLLLIDVRYKSEYELARLPGWVLVPYPEIQSGAGIAKIKQLLDDKRQRHPNRELHLVVMCKAGVRSAKALALLKEAEIIGTNVQGGIDAWSKEIDSSIPQYSMKSISEDKPRQVKQRSITQRWLFGGGIAVALGTVAAVATVRHNPDLLRPAIQAGIPLEAGSQLPIVGYAIRQAQLPQIEVKQLKQLIDRRDSNFVLLDVRDLDEYQVSHIPGATLVPLPEIEKGAGIDKVESLLQSRRLIIYCTSGQRSARALMLLKDVGIEGTRVNGGIKAWNEQIDPSMPRKNW</sequence>
<evidence type="ECO:0000259" key="2">
    <source>
        <dbReference type="PROSITE" id="PS50206"/>
    </source>
</evidence>